<dbReference type="InterPro" id="IPR000781">
    <property type="entry name" value="ERH"/>
</dbReference>
<dbReference type="EMBL" id="JAFCIX010000079">
    <property type="protein sequence ID" value="KAH6599049.1"/>
    <property type="molecule type" value="Genomic_DNA"/>
</dbReference>
<evidence type="ECO:0008006" key="4">
    <source>
        <dbReference type="Google" id="ProtNLM"/>
    </source>
</evidence>
<dbReference type="SUPFAM" id="SSF143875">
    <property type="entry name" value="ERH-like"/>
    <property type="match status" value="1"/>
</dbReference>
<dbReference type="Proteomes" id="UP001648503">
    <property type="component" value="Unassembled WGS sequence"/>
</dbReference>
<organism evidence="2 3">
    <name type="scientific">Batrachochytrium salamandrivorans</name>
    <dbReference type="NCBI Taxonomy" id="1357716"/>
    <lineage>
        <taxon>Eukaryota</taxon>
        <taxon>Fungi</taxon>
        <taxon>Fungi incertae sedis</taxon>
        <taxon>Chytridiomycota</taxon>
        <taxon>Chytridiomycota incertae sedis</taxon>
        <taxon>Chytridiomycetes</taxon>
        <taxon>Rhizophydiales</taxon>
        <taxon>Rhizophydiales incertae sedis</taxon>
        <taxon>Batrachochytrium</taxon>
    </lineage>
</organism>
<sequence>MQRVWADFATVEEAMEELISHFEHSLQEKHPEMSTLKYQITDFNGYIDTTPDIGCLVFDNTTKTYVPHDKIWIKKQVFTMLHGIATTKN</sequence>
<comment type="similarity">
    <text evidence="1">Belongs to the E(R) family.</text>
</comment>
<dbReference type="Gene3D" id="3.30.2260.10">
    <property type="entry name" value="Enhancer of rudimentary"/>
    <property type="match status" value="1"/>
</dbReference>
<accession>A0ABQ8FIX1</accession>
<evidence type="ECO:0000313" key="2">
    <source>
        <dbReference type="EMBL" id="KAH6599049.1"/>
    </source>
</evidence>
<dbReference type="InterPro" id="IPR035912">
    <property type="entry name" value="EHR_sf"/>
</dbReference>
<evidence type="ECO:0000256" key="1">
    <source>
        <dbReference type="ARBA" id="ARBA00007491"/>
    </source>
</evidence>
<keyword evidence="3" id="KW-1185">Reference proteome</keyword>
<dbReference type="PANTHER" id="PTHR12373:SF0">
    <property type="entry name" value="ENHANCER OF RUDIMENTARY HOMOLOG"/>
    <property type="match status" value="1"/>
</dbReference>
<evidence type="ECO:0000313" key="3">
    <source>
        <dbReference type="Proteomes" id="UP001648503"/>
    </source>
</evidence>
<dbReference type="Pfam" id="PF01133">
    <property type="entry name" value="ER"/>
    <property type="match status" value="1"/>
</dbReference>
<name>A0ABQ8FIX1_9FUNG</name>
<protein>
    <recommendedName>
        <fullName evidence="4">Enhancer of rudimentary homolog</fullName>
    </recommendedName>
</protein>
<dbReference type="PANTHER" id="PTHR12373">
    <property type="entry name" value="ENHANCER OF RUDIMENTARY ERH"/>
    <property type="match status" value="1"/>
</dbReference>
<reference evidence="2 3" key="1">
    <citation type="submission" date="2021-02" db="EMBL/GenBank/DDBJ databases">
        <title>Variation within the Batrachochytrium salamandrivorans European outbreak.</title>
        <authorList>
            <person name="Kelly M."/>
            <person name="Pasmans F."/>
            <person name="Shea T.P."/>
            <person name="Munoz J.F."/>
            <person name="Carranza S."/>
            <person name="Cuomo C.A."/>
            <person name="Martel A."/>
        </authorList>
    </citation>
    <scope>NUCLEOTIDE SEQUENCE [LARGE SCALE GENOMIC DNA]</scope>
    <source>
        <strain evidence="2 3">AMFP18/2</strain>
    </source>
</reference>
<comment type="caution">
    <text evidence="2">The sequence shown here is derived from an EMBL/GenBank/DDBJ whole genome shotgun (WGS) entry which is preliminary data.</text>
</comment>
<gene>
    <name evidence="2" type="ORF">BASA50_003258</name>
</gene>
<proteinExistence type="inferred from homology"/>